<dbReference type="SUPFAM" id="SSF160467">
    <property type="entry name" value="PH0987 N-terminal domain-like"/>
    <property type="match status" value="1"/>
</dbReference>
<evidence type="ECO:0000256" key="1">
    <source>
        <dbReference type="ARBA" id="ARBA00022741"/>
    </source>
</evidence>
<feature type="domain" description="Carboxyltransferase" evidence="4">
    <location>
        <begin position="9"/>
        <end position="216"/>
    </location>
</feature>
<evidence type="ECO:0000256" key="3">
    <source>
        <dbReference type="ARBA" id="ARBA00022840"/>
    </source>
</evidence>
<dbReference type="Pfam" id="PF02682">
    <property type="entry name" value="CT_C_D"/>
    <property type="match status" value="1"/>
</dbReference>
<dbReference type="InterPro" id="IPR003833">
    <property type="entry name" value="CT_C_D"/>
</dbReference>
<name>A0A4R6NAA2_9BURK</name>
<comment type="caution">
    <text evidence="5">The sequence shown here is derived from an EMBL/GenBank/DDBJ whole genome shotgun (WGS) entry which is preliminary data.</text>
</comment>
<evidence type="ECO:0000256" key="2">
    <source>
        <dbReference type="ARBA" id="ARBA00022801"/>
    </source>
</evidence>
<keyword evidence="2" id="KW-0378">Hydrolase</keyword>
<dbReference type="Proteomes" id="UP000295357">
    <property type="component" value="Unassembled WGS sequence"/>
</dbReference>
<evidence type="ECO:0000259" key="4">
    <source>
        <dbReference type="SMART" id="SM00796"/>
    </source>
</evidence>
<keyword evidence="3" id="KW-0067">ATP-binding</keyword>
<dbReference type="InterPro" id="IPR010016">
    <property type="entry name" value="PxpB"/>
</dbReference>
<evidence type="ECO:0000313" key="6">
    <source>
        <dbReference type="Proteomes" id="UP000295357"/>
    </source>
</evidence>
<keyword evidence="6" id="KW-1185">Reference proteome</keyword>
<dbReference type="PANTHER" id="PTHR34698:SF2">
    <property type="entry name" value="5-OXOPROLINASE SUBUNIT B"/>
    <property type="match status" value="1"/>
</dbReference>
<sequence length="244" mass="26513">MPNPPTDSEFIEPVGDRCLLIRLGTEVDPAASARVHALVRRLREQPIAGVRDVVPAFTTVALHYRPECFGTSPFAALREQLLERLSRPLDAAADSGRVVEVPVCYGTTDKDYGPDLAEVAQRCGLSPAEVVERHLASAHRVYMLGFAPGFPFIGGLDPTLSMPRRAQPRTRIPPGSVAIAREQTCIYPLETPGGWNLIGRTPLRLFDPAASAPCRLAPGDTIRFTAIDQADYLALLAEQQGPRP</sequence>
<dbReference type="SMART" id="SM00796">
    <property type="entry name" value="AHS1"/>
    <property type="match status" value="1"/>
</dbReference>
<dbReference type="RefSeq" id="WP_246030631.1">
    <property type="nucleotide sequence ID" value="NZ_JAUFPJ010000005.1"/>
</dbReference>
<dbReference type="Gene3D" id="3.30.1360.40">
    <property type="match status" value="1"/>
</dbReference>
<keyword evidence="1" id="KW-0547">Nucleotide-binding</keyword>
<dbReference type="SUPFAM" id="SSF50891">
    <property type="entry name" value="Cyclophilin-like"/>
    <property type="match status" value="1"/>
</dbReference>
<dbReference type="AlphaFoldDB" id="A0A4R6NAA2"/>
<gene>
    <name evidence="5" type="ORF">DFR39_101108</name>
</gene>
<organism evidence="5 6">
    <name type="scientific">Roseateles asaccharophilus</name>
    <dbReference type="NCBI Taxonomy" id="582607"/>
    <lineage>
        <taxon>Bacteria</taxon>
        <taxon>Pseudomonadati</taxon>
        <taxon>Pseudomonadota</taxon>
        <taxon>Betaproteobacteria</taxon>
        <taxon>Burkholderiales</taxon>
        <taxon>Sphaerotilaceae</taxon>
        <taxon>Roseateles</taxon>
    </lineage>
</organism>
<accession>A0A4R6NAA2</accession>
<dbReference type="EMBL" id="SNXE01000001">
    <property type="protein sequence ID" value="TDP12636.1"/>
    <property type="molecule type" value="Genomic_DNA"/>
</dbReference>
<dbReference type="PANTHER" id="PTHR34698">
    <property type="entry name" value="5-OXOPROLINASE SUBUNIT B"/>
    <property type="match status" value="1"/>
</dbReference>
<dbReference type="InterPro" id="IPR029000">
    <property type="entry name" value="Cyclophilin-like_dom_sf"/>
</dbReference>
<dbReference type="Gene3D" id="2.40.100.10">
    <property type="entry name" value="Cyclophilin-like"/>
    <property type="match status" value="1"/>
</dbReference>
<protein>
    <submittedName>
        <fullName evidence="5">KipI family sensor histidine kinase inhibitor</fullName>
    </submittedName>
</protein>
<dbReference type="GO" id="GO:0005524">
    <property type="term" value="F:ATP binding"/>
    <property type="evidence" value="ECO:0007669"/>
    <property type="project" value="UniProtKB-KW"/>
</dbReference>
<dbReference type="NCBIfam" id="TIGR00370">
    <property type="entry name" value="5-oxoprolinase subunit PxpB"/>
    <property type="match status" value="1"/>
</dbReference>
<reference evidence="5 6" key="1">
    <citation type="submission" date="2019-03" db="EMBL/GenBank/DDBJ databases">
        <title>Genomic Encyclopedia of Type Strains, Phase IV (KMG-IV): sequencing the most valuable type-strain genomes for metagenomic binning, comparative biology and taxonomic classification.</title>
        <authorList>
            <person name="Goeker M."/>
        </authorList>
    </citation>
    <scope>NUCLEOTIDE SEQUENCE [LARGE SCALE GENOMIC DNA]</scope>
    <source>
        <strain evidence="5 6">DSM 25082</strain>
    </source>
</reference>
<dbReference type="GO" id="GO:0016787">
    <property type="term" value="F:hydrolase activity"/>
    <property type="evidence" value="ECO:0007669"/>
    <property type="project" value="UniProtKB-KW"/>
</dbReference>
<proteinExistence type="predicted"/>
<evidence type="ECO:0000313" key="5">
    <source>
        <dbReference type="EMBL" id="TDP12636.1"/>
    </source>
</evidence>